<gene>
    <name evidence="3" type="ORF">A3K86_21000</name>
</gene>
<sequence>MAAIALMSSILMGCNQANSEPTAEVVKSVKLYEVPVKAAQQSSSFPGKAEAAQRAQLSFKVTGEVKEILVNVGQKVEKNQVLAVLDDKDYRLAFDAKYAEYELAKSQFERAKQLHTKKLISTDQFDQNETRYKAAIANIEQAKTDLEDTLITAPFDGVVSLRMVNPYQFVAANQAILNIQNVDSLDISFQLPVTLVEQMSLAEIKDAASWVVMDNFPQAPVKAQLKEISTQPNLETNTYAAKMTIQRPTDMNVLAGMAGKVHIAQPDAGTTVTLPEGAWVEKHQTVGTVWKFNPITSSINAVEVELDEQGRVKQGLAQGSMVVIAGAKDLYAGQQVRAWEREGGI</sequence>
<dbReference type="Gene3D" id="2.40.30.170">
    <property type="match status" value="1"/>
</dbReference>
<dbReference type="Gene3D" id="2.40.50.100">
    <property type="match status" value="1"/>
</dbReference>
<name>A0A178K4P7_9GAMM</name>
<evidence type="ECO:0000256" key="1">
    <source>
        <dbReference type="ARBA" id="ARBA00009477"/>
    </source>
</evidence>
<organism evidence="3 4">
    <name type="scientific">Photobacterium jeanii</name>
    <dbReference type="NCBI Taxonomy" id="858640"/>
    <lineage>
        <taxon>Bacteria</taxon>
        <taxon>Pseudomonadati</taxon>
        <taxon>Pseudomonadota</taxon>
        <taxon>Gammaproteobacteria</taxon>
        <taxon>Vibrionales</taxon>
        <taxon>Vibrionaceae</taxon>
        <taxon>Photobacterium</taxon>
    </lineage>
</organism>
<reference evidence="3 4" key="1">
    <citation type="submission" date="2016-03" db="EMBL/GenBank/DDBJ databases">
        <title>Photobacterium proteolyticum sp. nov. a protease producing bacterium isolated from ocean sediments of Laizhou Bay.</title>
        <authorList>
            <person name="Li Y."/>
        </authorList>
    </citation>
    <scope>NUCLEOTIDE SEQUENCE [LARGE SCALE GENOMIC DNA]</scope>
    <source>
        <strain evidence="3 4">R-40508</strain>
    </source>
</reference>
<dbReference type="GO" id="GO:0015562">
    <property type="term" value="F:efflux transmembrane transporter activity"/>
    <property type="evidence" value="ECO:0007669"/>
    <property type="project" value="TreeGrafter"/>
</dbReference>
<protein>
    <submittedName>
        <fullName evidence="3">Efflux transporter periplasmic adaptor subunit</fullName>
    </submittedName>
</protein>
<dbReference type="Proteomes" id="UP000078503">
    <property type="component" value="Unassembled WGS sequence"/>
</dbReference>
<evidence type="ECO:0000259" key="2">
    <source>
        <dbReference type="Pfam" id="PF25973"/>
    </source>
</evidence>
<dbReference type="SUPFAM" id="SSF111369">
    <property type="entry name" value="HlyD-like secretion proteins"/>
    <property type="match status" value="1"/>
</dbReference>
<dbReference type="PANTHER" id="PTHR30469:SF20">
    <property type="entry name" value="EFFLUX RND TRANSPORTER PERIPLASMIC ADAPTOR SUBUNIT"/>
    <property type="match status" value="1"/>
</dbReference>
<dbReference type="Gene3D" id="2.40.420.20">
    <property type="match status" value="1"/>
</dbReference>
<proteinExistence type="inferred from homology"/>
<evidence type="ECO:0000313" key="4">
    <source>
        <dbReference type="Proteomes" id="UP000078503"/>
    </source>
</evidence>
<dbReference type="InterPro" id="IPR058647">
    <property type="entry name" value="BSH_CzcB-like"/>
</dbReference>
<feature type="domain" description="CzcB-like barrel-sandwich hybrid" evidence="2">
    <location>
        <begin position="55"/>
        <end position="180"/>
    </location>
</feature>
<keyword evidence="4" id="KW-1185">Reference proteome</keyword>
<comment type="caution">
    <text evidence="3">The sequence shown here is derived from an EMBL/GenBank/DDBJ whole genome shotgun (WGS) entry which is preliminary data.</text>
</comment>
<dbReference type="Pfam" id="PF25973">
    <property type="entry name" value="BSH_CzcB"/>
    <property type="match status" value="1"/>
</dbReference>
<dbReference type="AlphaFoldDB" id="A0A178K4P7"/>
<accession>A0A178K4P7</accession>
<dbReference type="PANTHER" id="PTHR30469">
    <property type="entry name" value="MULTIDRUG RESISTANCE PROTEIN MDTA"/>
    <property type="match status" value="1"/>
</dbReference>
<dbReference type="Gene3D" id="1.10.287.470">
    <property type="entry name" value="Helix hairpin bin"/>
    <property type="match status" value="1"/>
</dbReference>
<comment type="similarity">
    <text evidence="1">Belongs to the membrane fusion protein (MFP) (TC 8.A.1) family.</text>
</comment>
<dbReference type="NCBIfam" id="TIGR01730">
    <property type="entry name" value="RND_mfp"/>
    <property type="match status" value="1"/>
</dbReference>
<evidence type="ECO:0000313" key="3">
    <source>
        <dbReference type="EMBL" id="OAN11714.1"/>
    </source>
</evidence>
<dbReference type="GO" id="GO:1990281">
    <property type="term" value="C:efflux pump complex"/>
    <property type="evidence" value="ECO:0007669"/>
    <property type="project" value="TreeGrafter"/>
</dbReference>
<dbReference type="InterPro" id="IPR006143">
    <property type="entry name" value="RND_pump_MFP"/>
</dbReference>
<dbReference type="STRING" id="858640.A3K86_21000"/>
<dbReference type="EMBL" id="LVHF01000033">
    <property type="protein sequence ID" value="OAN11714.1"/>
    <property type="molecule type" value="Genomic_DNA"/>
</dbReference>